<dbReference type="Proteomes" id="UP000265520">
    <property type="component" value="Unassembled WGS sequence"/>
</dbReference>
<name>A0A392UJ53_9FABA</name>
<sequence length="71" mass="7572">SFPYDASHLAPAVPDIVDASLDVVATSLAAVATSEPIYHLQGPSESDLWLPHLLKETQLLSDDDDLVKICG</sequence>
<dbReference type="AlphaFoldDB" id="A0A392UJ53"/>
<keyword evidence="2" id="KW-1185">Reference proteome</keyword>
<evidence type="ECO:0000313" key="1">
    <source>
        <dbReference type="EMBL" id="MCI73571.1"/>
    </source>
</evidence>
<dbReference type="EMBL" id="LXQA010841417">
    <property type="protein sequence ID" value="MCI73571.1"/>
    <property type="molecule type" value="Genomic_DNA"/>
</dbReference>
<reference evidence="1 2" key="1">
    <citation type="journal article" date="2018" name="Front. Plant Sci.">
        <title>Red Clover (Trifolium pratense) and Zigzag Clover (T. medium) - A Picture of Genomic Similarities and Differences.</title>
        <authorList>
            <person name="Dluhosova J."/>
            <person name="Istvanek J."/>
            <person name="Nedelnik J."/>
            <person name="Repkova J."/>
        </authorList>
    </citation>
    <scope>NUCLEOTIDE SEQUENCE [LARGE SCALE GENOMIC DNA]</scope>
    <source>
        <strain evidence="2">cv. 10/8</strain>
        <tissue evidence="1">Leaf</tissue>
    </source>
</reference>
<evidence type="ECO:0000313" key="2">
    <source>
        <dbReference type="Proteomes" id="UP000265520"/>
    </source>
</evidence>
<organism evidence="1 2">
    <name type="scientific">Trifolium medium</name>
    <dbReference type="NCBI Taxonomy" id="97028"/>
    <lineage>
        <taxon>Eukaryota</taxon>
        <taxon>Viridiplantae</taxon>
        <taxon>Streptophyta</taxon>
        <taxon>Embryophyta</taxon>
        <taxon>Tracheophyta</taxon>
        <taxon>Spermatophyta</taxon>
        <taxon>Magnoliopsida</taxon>
        <taxon>eudicotyledons</taxon>
        <taxon>Gunneridae</taxon>
        <taxon>Pentapetalae</taxon>
        <taxon>rosids</taxon>
        <taxon>fabids</taxon>
        <taxon>Fabales</taxon>
        <taxon>Fabaceae</taxon>
        <taxon>Papilionoideae</taxon>
        <taxon>50 kb inversion clade</taxon>
        <taxon>NPAAA clade</taxon>
        <taxon>Hologalegina</taxon>
        <taxon>IRL clade</taxon>
        <taxon>Trifolieae</taxon>
        <taxon>Trifolium</taxon>
    </lineage>
</organism>
<feature type="non-terminal residue" evidence="1">
    <location>
        <position position="1"/>
    </location>
</feature>
<protein>
    <submittedName>
        <fullName evidence="1">Uncharacterized protein</fullName>
    </submittedName>
</protein>
<accession>A0A392UJ53</accession>
<proteinExistence type="predicted"/>
<comment type="caution">
    <text evidence="1">The sequence shown here is derived from an EMBL/GenBank/DDBJ whole genome shotgun (WGS) entry which is preliminary data.</text>
</comment>